<sequence length="63" mass="7651">MLYKYEYYDLQPRQLQDQISLTVFYEKVREELGAAFKKAFYQMEEWVIPMVRKMYPTCTNPAG</sequence>
<dbReference type="AlphaFoldDB" id="A0A0U1L2T4"/>
<organism evidence="1 2">
    <name type="scientific">Sporomusa ovata</name>
    <dbReference type="NCBI Taxonomy" id="2378"/>
    <lineage>
        <taxon>Bacteria</taxon>
        <taxon>Bacillati</taxon>
        <taxon>Bacillota</taxon>
        <taxon>Negativicutes</taxon>
        <taxon>Selenomonadales</taxon>
        <taxon>Sporomusaceae</taxon>
        <taxon>Sporomusa</taxon>
    </lineage>
</organism>
<evidence type="ECO:0000313" key="1">
    <source>
        <dbReference type="EMBL" id="CQR73966.1"/>
    </source>
</evidence>
<protein>
    <submittedName>
        <fullName evidence="1">Uncharacterized protein</fullName>
    </submittedName>
</protein>
<keyword evidence="2" id="KW-1185">Reference proteome</keyword>
<dbReference type="Proteomes" id="UP000049855">
    <property type="component" value="Unassembled WGS sequence"/>
</dbReference>
<name>A0A0U1L2T4_9FIRM</name>
<reference evidence="2" key="1">
    <citation type="submission" date="2015-03" db="EMBL/GenBank/DDBJ databases">
        <authorList>
            <person name="Nijsse Bart"/>
        </authorList>
    </citation>
    <scope>NUCLEOTIDE SEQUENCE [LARGE SCALE GENOMIC DNA]</scope>
</reference>
<dbReference type="EMBL" id="CTRP01000014">
    <property type="protein sequence ID" value="CQR73966.1"/>
    <property type="molecule type" value="Genomic_DNA"/>
</dbReference>
<accession>A0A0U1L2T4</accession>
<evidence type="ECO:0000313" key="2">
    <source>
        <dbReference type="Proteomes" id="UP000049855"/>
    </source>
</evidence>
<dbReference type="RefSeq" id="WP_021169969.1">
    <property type="nucleotide sequence ID" value="NZ_CTRP01000014.1"/>
</dbReference>
<proteinExistence type="predicted"/>
<gene>
    <name evidence="1" type="ORF">SpAn4DRAFT_0428</name>
</gene>